<evidence type="ECO:0000259" key="2">
    <source>
        <dbReference type="Pfam" id="PF00501"/>
    </source>
</evidence>
<evidence type="ECO:0000313" key="3">
    <source>
        <dbReference type="EMBL" id="GMA93768.1"/>
    </source>
</evidence>
<evidence type="ECO:0000256" key="1">
    <source>
        <dbReference type="SAM" id="MobiDB-lite"/>
    </source>
</evidence>
<dbReference type="Gene3D" id="3.40.50.980">
    <property type="match status" value="1"/>
</dbReference>
<protein>
    <recommendedName>
        <fullName evidence="2">AMP-dependent synthetase/ligase domain-containing protein</fullName>
    </recommendedName>
</protein>
<dbReference type="SUPFAM" id="SSF56801">
    <property type="entry name" value="Acetyl-CoA synthetase-like"/>
    <property type="match status" value="1"/>
</dbReference>
<feature type="compositionally biased region" description="Basic and acidic residues" evidence="1">
    <location>
        <begin position="1"/>
        <end position="13"/>
    </location>
</feature>
<keyword evidence="4" id="KW-1185">Reference proteome</keyword>
<name>A0ABQ6K2I1_9MICO</name>
<dbReference type="InterPro" id="IPR050237">
    <property type="entry name" value="ATP-dep_AMP-bd_enzyme"/>
</dbReference>
<accession>A0ABQ6K2I1</accession>
<feature type="region of interest" description="Disordered" evidence="1">
    <location>
        <begin position="1"/>
        <end position="20"/>
    </location>
</feature>
<reference evidence="4" key="1">
    <citation type="journal article" date="2019" name="Int. J. Syst. Evol. Microbiol.">
        <title>The Global Catalogue of Microorganisms (GCM) 10K type strain sequencing project: providing services to taxonomists for standard genome sequencing and annotation.</title>
        <authorList>
            <consortium name="The Broad Institute Genomics Platform"/>
            <consortium name="The Broad Institute Genome Sequencing Center for Infectious Disease"/>
            <person name="Wu L."/>
            <person name="Ma J."/>
        </authorList>
    </citation>
    <scope>NUCLEOTIDE SEQUENCE [LARGE SCALE GENOMIC DNA]</scope>
    <source>
        <strain evidence="4">NBRC 108894</strain>
    </source>
</reference>
<dbReference type="PANTHER" id="PTHR43767">
    <property type="entry name" value="LONG-CHAIN-FATTY-ACID--COA LIGASE"/>
    <property type="match status" value="1"/>
</dbReference>
<evidence type="ECO:0000313" key="4">
    <source>
        <dbReference type="Proteomes" id="UP001157034"/>
    </source>
</evidence>
<comment type="caution">
    <text evidence="3">The sequence shown here is derived from an EMBL/GenBank/DDBJ whole genome shotgun (WGS) entry which is preliminary data.</text>
</comment>
<dbReference type="Proteomes" id="UP001157034">
    <property type="component" value="Unassembled WGS sequence"/>
</dbReference>
<dbReference type="PANTHER" id="PTHR43767:SF1">
    <property type="entry name" value="NONRIBOSOMAL PEPTIDE SYNTHASE PES1 (EUROFUNG)-RELATED"/>
    <property type="match status" value="1"/>
</dbReference>
<sequence length="123" mass="13546">MTESEIEARRSALDARNAPWTPRTLAGQLDHVADRHPDRPYIVVGDRSLTYREVAERSRIVAAGLLSLGLRRGDRVALLVDNRIEYPEIKFGIARAGAVAVPSTTRTRPTRSASGSARAVRRS</sequence>
<feature type="domain" description="AMP-dependent synthetase/ligase" evidence="2">
    <location>
        <begin position="30"/>
        <end position="111"/>
    </location>
</feature>
<dbReference type="InterPro" id="IPR000873">
    <property type="entry name" value="AMP-dep_synth/lig_dom"/>
</dbReference>
<feature type="region of interest" description="Disordered" evidence="1">
    <location>
        <begin position="100"/>
        <end position="123"/>
    </location>
</feature>
<proteinExistence type="predicted"/>
<organism evidence="3 4">
    <name type="scientific">Pseudolysinimonas kribbensis</name>
    <dbReference type="NCBI Taxonomy" id="433641"/>
    <lineage>
        <taxon>Bacteria</taxon>
        <taxon>Bacillati</taxon>
        <taxon>Actinomycetota</taxon>
        <taxon>Actinomycetes</taxon>
        <taxon>Micrococcales</taxon>
        <taxon>Microbacteriaceae</taxon>
        <taxon>Pseudolysinimonas</taxon>
    </lineage>
</organism>
<dbReference type="Pfam" id="PF00501">
    <property type="entry name" value="AMP-binding"/>
    <property type="match status" value="1"/>
</dbReference>
<gene>
    <name evidence="3" type="ORF">GCM10025881_05920</name>
</gene>
<dbReference type="EMBL" id="BSVB01000001">
    <property type="protein sequence ID" value="GMA93768.1"/>
    <property type="molecule type" value="Genomic_DNA"/>
</dbReference>